<gene>
    <name evidence="1" type="ORF">CCMSSC00406_0009401</name>
</gene>
<evidence type="ECO:0000313" key="2">
    <source>
        <dbReference type="Proteomes" id="UP000824881"/>
    </source>
</evidence>
<dbReference type="Proteomes" id="UP000824881">
    <property type="component" value="Unassembled WGS sequence"/>
</dbReference>
<dbReference type="EMBL" id="WQMT02000008">
    <property type="protein sequence ID" value="KAG9219845.1"/>
    <property type="molecule type" value="Genomic_DNA"/>
</dbReference>
<accession>A0ACB7IP14</accession>
<evidence type="ECO:0000313" key="1">
    <source>
        <dbReference type="EMBL" id="KAG9219845.1"/>
    </source>
</evidence>
<sequence>MAPIRGPRRRCISGSCLRPRPGSATPTNGNGNDNRVSGTQAFSGSLEPIVVSLRPKKRKLVAPETIAGGDAPEAVSRPNKRQRGPVAEGKARIIKRKYTVHVDEDGITLQYV</sequence>
<comment type="caution">
    <text evidence="1">The sequence shown here is derived from an EMBL/GenBank/DDBJ whole genome shotgun (WGS) entry which is preliminary data.</text>
</comment>
<protein>
    <submittedName>
        <fullName evidence="1">Uncharacterized protein</fullName>
    </submittedName>
</protein>
<reference evidence="1 2" key="1">
    <citation type="journal article" date="2021" name="Appl. Environ. Microbiol.">
        <title>Genetic linkage and physical mapping for an oyster mushroom Pleurotus cornucopiae and QTL analysis for the trait cap color.</title>
        <authorList>
            <person name="Zhang Y."/>
            <person name="Gao W."/>
            <person name="Sonnenberg A."/>
            <person name="Chen Q."/>
            <person name="Zhang J."/>
            <person name="Huang C."/>
        </authorList>
    </citation>
    <scope>NUCLEOTIDE SEQUENCE [LARGE SCALE GENOMIC DNA]</scope>
    <source>
        <strain evidence="1">CCMSSC00406</strain>
    </source>
</reference>
<proteinExistence type="predicted"/>
<keyword evidence="2" id="KW-1185">Reference proteome</keyword>
<name>A0ACB7IP14_PLECO</name>
<organism evidence="1 2">
    <name type="scientific">Pleurotus cornucopiae</name>
    <name type="common">Cornucopia mushroom</name>
    <dbReference type="NCBI Taxonomy" id="5321"/>
    <lineage>
        <taxon>Eukaryota</taxon>
        <taxon>Fungi</taxon>
        <taxon>Dikarya</taxon>
        <taxon>Basidiomycota</taxon>
        <taxon>Agaricomycotina</taxon>
        <taxon>Agaricomycetes</taxon>
        <taxon>Agaricomycetidae</taxon>
        <taxon>Agaricales</taxon>
        <taxon>Pleurotineae</taxon>
        <taxon>Pleurotaceae</taxon>
        <taxon>Pleurotus</taxon>
    </lineage>
</organism>